<dbReference type="InterPro" id="IPR024368">
    <property type="entry name" value="Ecl1/2/3"/>
</dbReference>
<evidence type="ECO:0000313" key="2">
    <source>
        <dbReference type="EMBL" id="KAF5852411.1"/>
    </source>
</evidence>
<accession>A0A8H5ZNL5</accession>
<dbReference type="AlphaFoldDB" id="A0A8H5ZNL5"/>
<protein>
    <submittedName>
        <fullName evidence="2">Uncharacterized protein</fullName>
    </submittedName>
</protein>
<proteinExistence type="predicted"/>
<feature type="region of interest" description="Disordered" evidence="1">
    <location>
        <begin position="1"/>
        <end position="41"/>
    </location>
</feature>
<reference evidence="2" key="1">
    <citation type="submission" date="2019-11" db="EMBL/GenBank/DDBJ databases">
        <title>Bipolaris sorokiniana Genome sequencing.</title>
        <authorList>
            <person name="Wang H."/>
        </authorList>
    </citation>
    <scope>NUCLEOTIDE SEQUENCE</scope>
</reference>
<sequence>MMTTHPIRHPSRQFKRPQPARTQPSQPLSKRAYSRRSNGASNAVHYKEIETDHDNGSMAVTFLNYCTFCEKQIIVPSSFMLYCSESCKKKDTEQSLVYPYDQCLPMLKPLRNSSFDNLAFRDIVPQRLPSHTGLKCSVYAFSDTSSDHNRGDRYQRFDREPSNRLCEFQLTSTYPPDTVRSYLPCCGHLLILSSSFSATTSLSYTPASSASCSLPHTTAPKRPFSLRTKSSHSSSYGTSSSDLLSYSHKLVAFSETLLNSFEDETVHAKSPVSKPLASSASLGGLRALIPRQV</sequence>
<dbReference type="EMBL" id="WNKQ01000003">
    <property type="protein sequence ID" value="KAF5852411.1"/>
    <property type="molecule type" value="Genomic_DNA"/>
</dbReference>
<evidence type="ECO:0000256" key="1">
    <source>
        <dbReference type="SAM" id="MobiDB-lite"/>
    </source>
</evidence>
<comment type="caution">
    <text evidence="2">The sequence shown here is derived from an EMBL/GenBank/DDBJ whole genome shotgun (WGS) entry which is preliminary data.</text>
</comment>
<feature type="compositionally biased region" description="Basic residues" evidence="1">
    <location>
        <begin position="1"/>
        <end position="15"/>
    </location>
</feature>
<dbReference type="Pfam" id="PF12855">
    <property type="entry name" value="Ecl1"/>
    <property type="match status" value="1"/>
</dbReference>
<name>A0A8H5ZNL5_COCSA</name>
<gene>
    <name evidence="2" type="ORF">GGP41_007847</name>
</gene>
<dbReference type="Proteomes" id="UP000624244">
    <property type="component" value="Unassembled WGS sequence"/>
</dbReference>
<evidence type="ECO:0000313" key="3">
    <source>
        <dbReference type="Proteomes" id="UP000624244"/>
    </source>
</evidence>
<organism evidence="2 3">
    <name type="scientific">Cochliobolus sativus</name>
    <name type="common">Common root rot and spot blotch fungus</name>
    <name type="synonym">Bipolaris sorokiniana</name>
    <dbReference type="NCBI Taxonomy" id="45130"/>
    <lineage>
        <taxon>Eukaryota</taxon>
        <taxon>Fungi</taxon>
        <taxon>Dikarya</taxon>
        <taxon>Ascomycota</taxon>
        <taxon>Pezizomycotina</taxon>
        <taxon>Dothideomycetes</taxon>
        <taxon>Pleosporomycetidae</taxon>
        <taxon>Pleosporales</taxon>
        <taxon>Pleosporineae</taxon>
        <taxon>Pleosporaceae</taxon>
        <taxon>Bipolaris</taxon>
    </lineage>
</organism>